<proteinExistence type="predicted"/>
<protein>
    <submittedName>
        <fullName evidence="1">Uncharacterized protein</fullName>
    </submittedName>
</protein>
<reference evidence="1" key="1">
    <citation type="journal article" date="2011" name="Proc. Natl. Acad. Sci. U.S.A.">
        <title>The genome of the fire ant Solenopsis invicta.</title>
        <authorList>
            <person name="Wurm Y."/>
            <person name="Wang J."/>
            <person name="Riba-Grognuz O."/>
            <person name="Corona M."/>
            <person name="Nygaard S."/>
            <person name="Hunt B.G."/>
            <person name="Ingram K.K."/>
            <person name="Falquet L."/>
            <person name="Nipitwattanaphon M."/>
            <person name="Gotzek D."/>
            <person name="Dijkstra M.B."/>
            <person name="Oettler J."/>
            <person name="Comtesse F."/>
            <person name="Shih C.J."/>
            <person name="Wu W.J."/>
            <person name="Yang C.C."/>
            <person name="Thomas J."/>
            <person name="Beaudoing E."/>
            <person name="Pradervand S."/>
            <person name="Flegel V."/>
            <person name="Cook E.D."/>
            <person name="Fabbretti R."/>
            <person name="Stockinger H."/>
            <person name="Long L."/>
            <person name="Farmerie W.G."/>
            <person name="Oakey J."/>
            <person name="Boomsma J.J."/>
            <person name="Pamilo P."/>
            <person name="Yi S.V."/>
            <person name="Heinze J."/>
            <person name="Goodisman M.A."/>
            <person name="Farinelli L."/>
            <person name="Harshman K."/>
            <person name="Hulo N."/>
            <person name="Cerutti L."/>
            <person name="Xenarios I."/>
            <person name="Shoemaker D."/>
            <person name="Keller L."/>
        </authorList>
    </citation>
    <scope>NUCLEOTIDE SEQUENCE [LARGE SCALE GENOMIC DNA]</scope>
</reference>
<name>E9JC31_SOLIN</name>
<sequence length="74" mass="8697">MKKANLAMQLLIVCPAQPCCTELRLWELVPKSYTKGQKFGTRLSSLLGYWTKELEYVKDPKLFDPNHPFRPHKY</sequence>
<accession>E9JC31</accession>
<evidence type="ECO:0000313" key="1">
    <source>
        <dbReference type="EMBL" id="EFZ09624.1"/>
    </source>
</evidence>
<dbReference type="AlphaFoldDB" id="E9JC31"/>
<dbReference type="HOGENOM" id="CLU_2690919_0_0_1"/>
<dbReference type="EMBL" id="GL771689">
    <property type="protein sequence ID" value="EFZ09624.1"/>
    <property type="molecule type" value="Genomic_DNA"/>
</dbReference>
<feature type="non-terminal residue" evidence="1">
    <location>
        <position position="74"/>
    </location>
</feature>
<organism>
    <name type="scientific">Solenopsis invicta</name>
    <name type="common">Red imported fire ant</name>
    <name type="synonym">Solenopsis wagneri</name>
    <dbReference type="NCBI Taxonomy" id="13686"/>
    <lineage>
        <taxon>Eukaryota</taxon>
        <taxon>Metazoa</taxon>
        <taxon>Ecdysozoa</taxon>
        <taxon>Arthropoda</taxon>
        <taxon>Hexapoda</taxon>
        <taxon>Insecta</taxon>
        <taxon>Pterygota</taxon>
        <taxon>Neoptera</taxon>
        <taxon>Endopterygota</taxon>
        <taxon>Hymenoptera</taxon>
        <taxon>Apocrita</taxon>
        <taxon>Aculeata</taxon>
        <taxon>Formicoidea</taxon>
        <taxon>Formicidae</taxon>
        <taxon>Myrmicinae</taxon>
        <taxon>Solenopsis</taxon>
    </lineage>
</organism>
<gene>
    <name evidence="1" type="ORF">SINV_09400</name>
</gene>